<keyword evidence="2" id="KW-1185">Reference proteome</keyword>
<sequence>MSTPSHGPRAADSLEAIQKSVRLSPPALERLKGEGKGEPLEYIGALHAAGYDVDAIRVLSYWLPSRAAVWWTILCAWHGSGGNPPYAEDVALREAVHWTLEPTEEHCHKARDAATLARLRTSAGCAAKSACMAGFCGAHGDPLVGGKPLQVASVASAGVLLACGAAKRAGRGSSYAELLEIGLDVDRGKLPWGPQ</sequence>
<accession>A0A518B659</accession>
<proteinExistence type="predicted"/>
<reference evidence="1 2" key="1">
    <citation type="submission" date="2019-02" db="EMBL/GenBank/DDBJ databases">
        <title>Deep-cultivation of Planctomycetes and their phenomic and genomic characterization uncovers novel biology.</title>
        <authorList>
            <person name="Wiegand S."/>
            <person name="Jogler M."/>
            <person name="Boedeker C."/>
            <person name="Pinto D."/>
            <person name="Vollmers J."/>
            <person name="Rivas-Marin E."/>
            <person name="Kohn T."/>
            <person name="Peeters S.H."/>
            <person name="Heuer A."/>
            <person name="Rast P."/>
            <person name="Oberbeckmann S."/>
            <person name="Bunk B."/>
            <person name="Jeske O."/>
            <person name="Meyerdierks A."/>
            <person name="Storesund J.E."/>
            <person name="Kallscheuer N."/>
            <person name="Luecker S."/>
            <person name="Lage O.M."/>
            <person name="Pohl T."/>
            <person name="Merkel B.J."/>
            <person name="Hornburger P."/>
            <person name="Mueller R.-W."/>
            <person name="Bruemmer F."/>
            <person name="Labrenz M."/>
            <person name="Spormann A.M."/>
            <person name="Op den Camp H."/>
            <person name="Overmann J."/>
            <person name="Amann R."/>
            <person name="Jetten M.S.M."/>
            <person name="Mascher T."/>
            <person name="Medema M.H."/>
            <person name="Devos D.P."/>
            <person name="Kaster A.-K."/>
            <person name="Ovreas L."/>
            <person name="Rohde M."/>
            <person name="Galperin M.Y."/>
            <person name="Jogler C."/>
        </authorList>
    </citation>
    <scope>NUCLEOTIDE SEQUENCE [LARGE SCALE GENOMIC DNA]</scope>
    <source>
        <strain evidence="1 2">Pan216</strain>
    </source>
</reference>
<name>A0A518B659_9BACT</name>
<dbReference type="KEGG" id="knv:Pan216_32790"/>
<evidence type="ECO:0000313" key="1">
    <source>
        <dbReference type="EMBL" id="QDU62412.1"/>
    </source>
</evidence>
<protein>
    <submittedName>
        <fullName evidence="1">Uncharacterized protein</fullName>
    </submittedName>
</protein>
<evidence type="ECO:0000313" key="2">
    <source>
        <dbReference type="Proteomes" id="UP000317093"/>
    </source>
</evidence>
<organism evidence="1 2">
    <name type="scientific">Kolteria novifilia</name>
    <dbReference type="NCBI Taxonomy" id="2527975"/>
    <lineage>
        <taxon>Bacteria</taxon>
        <taxon>Pseudomonadati</taxon>
        <taxon>Planctomycetota</taxon>
        <taxon>Planctomycetia</taxon>
        <taxon>Kolteriales</taxon>
        <taxon>Kolteriaceae</taxon>
        <taxon>Kolteria</taxon>
    </lineage>
</organism>
<dbReference type="OrthoDB" id="266694at2"/>
<dbReference type="Proteomes" id="UP000317093">
    <property type="component" value="Chromosome"/>
</dbReference>
<dbReference type="EMBL" id="CP036279">
    <property type="protein sequence ID" value="QDU62412.1"/>
    <property type="molecule type" value="Genomic_DNA"/>
</dbReference>
<dbReference type="AlphaFoldDB" id="A0A518B659"/>
<dbReference type="Pfam" id="PF22011">
    <property type="entry name" value="DUF6931"/>
    <property type="match status" value="1"/>
</dbReference>
<dbReference type="RefSeq" id="WP_145259144.1">
    <property type="nucleotide sequence ID" value="NZ_CP036279.1"/>
</dbReference>
<gene>
    <name evidence="1" type="ORF">Pan216_32790</name>
</gene>
<dbReference type="InterPro" id="IPR053855">
    <property type="entry name" value="DUF6931"/>
</dbReference>